<reference evidence="1" key="1">
    <citation type="journal article" date="2015" name="Nature">
        <title>Complex archaea that bridge the gap between prokaryotes and eukaryotes.</title>
        <authorList>
            <person name="Spang A."/>
            <person name="Saw J.H."/>
            <person name="Jorgensen S.L."/>
            <person name="Zaremba-Niedzwiedzka K."/>
            <person name="Martijn J."/>
            <person name="Lind A.E."/>
            <person name="van Eijk R."/>
            <person name="Schleper C."/>
            <person name="Guy L."/>
            <person name="Ettema T.J."/>
        </authorList>
    </citation>
    <scope>NUCLEOTIDE SEQUENCE</scope>
</reference>
<sequence>MAATIAIAIGEDKTHTKRVTRLGSVGSIGQANTWRTFSMCIVRPDGSGWVQVVQNGKR</sequence>
<protein>
    <submittedName>
        <fullName evidence="1">Uncharacterized protein</fullName>
    </submittedName>
</protein>
<organism evidence="1">
    <name type="scientific">marine sediment metagenome</name>
    <dbReference type="NCBI Taxonomy" id="412755"/>
    <lineage>
        <taxon>unclassified sequences</taxon>
        <taxon>metagenomes</taxon>
        <taxon>ecological metagenomes</taxon>
    </lineage>
</organism>
<evidence type="ECO:0000313" key="1">
    <source>
        <dbReference type="EMBL" id="KKM09620.1"/>
    </source>
</evidence>
<comment type="caution">
    <text evidence="1">The sequence shown here is derived from an EMBL/GenBank/DDBJ whole genome shotgun (WGS) entry which is preliminary data.</text>
</comment>
<dbReference type="EMBL" id="LAZR01015525">
    <property type="protein sequence ID" value="KKM09620.1"/>
    <property type="molecule type" value="Genomic_DNA"/>
</dbReference>
<feature type="non-terminal residue" evidence="1">
    <location>
        <position position="58"/>
    </location>
</feature>
<accession>A0A0F9HZM2</accession>
<proteinExistence type="predicted"/>
<gene>
    <name evidence="1" type="ORF">LCGC14_1722700</name>
</gene>
<name>A0A0F9HZM2_9ZZZZ</name>
<dbReference type="AlphaFoldDB" id="A0A0F9HZM2"/>